<dbReference type="SUPFAM" id="SSF51679">
    <property type="entry name" value="Bacterial luciferase-like"/>
    <property type="match status" value="1"/>
</dbReference>
<dbReference type="InterPro" id="IPR036661">
    <property type="entry name" value="Luciferase-like_sf"/>
</dbReference>
<evidence type="ECO:0000313" key="15">
    <source>
        <dbReference type="Proteomes" id="UP000244004"/>
    </source>
</evidence>
<evidence type="ECO:0000313" key="9">
    <source>
        <dbReference type="EMBL" id="CZX03299.1"/>
    </source>
</evidence>
<comment type="catalytic activity">
    <reaction evidence="7">
        <text>an alkanesulfonate + FMNH2 + O2 = an aldehyde + FMN + sulfite + H2O + 2 H(+)</text>
        <dbReference type="Rhea" id="RHEA:23064"/>
        <dbReference type="ChEBI" id="CHEBI:15377"/>
        <dbReference type="ChEBI" id="CHEBI:15378"/>
        <dbReference type="ChEBI" id="CHEBI:15379"/>
        <dbReference type="ChEBI" id="CHEBI:17359"/>
        <dbReference type="ChEBI" id="CHEBI:17478"/>
        <dbReference type="ChEBI" id="CHEBI:57618"/>
        <dbReference type="ChEBI" id="CHEBI:58210"/>
        <dbReference type="ChEBI" id="CHEBI:134249"/>
        <dbReference type="EC" id="1.14.14.5"/>
    </reaction>
</comment>
<keyword evidence="6 7" id="KW-0503">Monooxygenase</keyword>
<reference evidence="10 14" key="2">
    <citation type="journal article" date="2017" name="J. Antimicrob. Chemother.">
        <title>Characterization of the population structure, drug resistance mechanisms and plasmids of the community-associated Enterobacter cloacae complex in China.</title>
        <authorList>
            <person name="Zhou K."/>
            <person name="Yu W."/>
            <person name="Cao X."/>
            <person name="Shen P."/>
            <person name="Lu H."/>
            <person name="Luo Q."/>
            <person name="Rossen J.W.A."/>
            <person name="Xiao Y."/>
        </authorList>
    </citation>
    <scope>NUCLEOTIDE SEQUENCE [LARGE SCALE GENOMIC DNA]</scope>
    <source>
        <strain evidence="10 14">ECC904</strain>
    </source>
</reference>
<evidence type="ECO:0000256" key="2">
    <source>
        <dbReference type="ARBA" id="ARBA00012113"/>
    </source>
</evidence>
<evidence type="ECO:0000256" key="6">
    <source>
        <dbReference type="ARBA" id="ARBA00023033"/>
    </source>
</evidence>
<evidence type="ECO:0000313" key="12">
    <source>
        <dbReference type="EMBL" id="PXB39578.1"/>
    </source>
</evidence>
<gene>
    <name evidence="7 9" type="primary">ssuD</name>
    <name evidence="10" type="ORF">B9Q30_08980</name>
    <name evidence="11" type="ORF">C1O12_06185</name>
    <name evidence="12" type="ORF">DL189_14520</name>
    <name evidence="9" type="ORF">SAMEA2273352_01455</name>
</gene>
<dbReference type="HAMAP" id="MF_01229">
    <property type="entry name" value="Alkanesulf_monooxygen"/>
    <property type="match status" value="1"/>
</dbReference>
<sequence length="381" mass="41723">MSLNLFWFLPTHGDGHYLGTEEGARPVDHGYLQQIAQAADRIGFTGVLIPTGRSCEDAWLVAASMIPVTQRLKFLVALRPSVVSPTVAARQAATLDRLSNGRALFNLVTGSDPQELAGDGVFLDHTERYEASAEFTRVWRRLLEGETVTFEGKHIHVRDAQLYFPPVQQPRPPLYFGGSSDVAQELAAEQVDLYLTWGEPPELVKEKIAQVRAKAAEHGRTVRFGIRLHVIVRETNDEAWQAADRLIAHLDDDTIAKAQAAFAKTDSVGQHRMASLHNGKRENLEISPNLWAGVGLVRGGAGTALVGDGPTVAARINEYAALGIDSFILSGYPHLEEAYKVGELLFPHLDVAIPEIPQPRQLQLQGEAVANAFIPRKVAQS</sequence>
<dbReference type="EMBL" id="FJYW01000003">
    <property type="protein sequence ID" value="CZX03299.1"/>
    <property type="molecule type" value="Genomic_DNA"/>
</dbReference>
<dbReference type="EMBL" id="PNXT01000001">
    <property type="protein sequence ID" value="PTX87995.1"/>
    <property type="molecule type" value="Genomic_DNA"/>
</dbReference>
<evidence type="ECO:0000313" key="11">
    <source>
        <dbReference type="EMBL" id="PTX87995.1"/>
    </source>
</evidence>
<reference evidence="9 13" key="1">
    <citation type="submission" date="2016-03" db="EMBL/GenBank/DDBJ databases">
        <authorList>
            <consortium name="Pathogen Informatics"/>
        </authorList>
    </citation>
    <scope>NUCLEOTIDE SEQUENCE [LARGE SCALE GENOMIC DNA]</scope>
    <source>
        <strain evidence="9">E1424</strain>
        <strain evidence="13">e1424</strain>
    </source>
</reference>
<dbReference type="GO" id="GO:0046306">
    <property type="term" value="P:alkanesulfonate catabolic process"/>
    <property type="evidence" value="ECO:0007669"/>
    <property type="project" value="TreeGrafter"/>
</dbReference>
<dbReference type="Gene3D" id="3.20.20.30">
    <property type="entry name" value="Luciferase-like domain"/>
    <property type="match status" value="1"/>
</dbReference>
<dbReference type="PANTHER" id="PTHR42847:SF4">
    <property type="entry name" value="ALKANESULFONATE MONOOXYGENASE-RELATED"/>
    <property type="match status" value="1"/>
</dbReference>
<dbReference type="RefSeq" id="WP_017384817.1">
    <property type="nucleotide sequence ID" value="NZ_AMGJ01000043.1"/>
</dbReference>
<accession>A0A2J0Q094</accession>
<reference evidence="11 15" key="3">
    <citation type="submission" date="2018-01" db="EMBL/GenBank/DDBJ databases">
        <title>Geographic spread and resistance mechanisms of dominant carbapenem-resistant Enterobacter cloacae complex clones ST171 and ST78.</title>
        <authorList>
            <person name="Gomez-Simmonds A."/>
            <person name="Annavajhala M.K."/>
            <person name="Wang Z."/>
            <person name="Macesic N."/>
            <person name="Hu Y."/>
            <person name="Giddins M.J."/>
            <person name="O'Malley A."/>
            <person name="Toussaint N.C."/>
            <person name="Whittier S."/>
            <person name="Torres V.J."/>
            <person name="Uhlemann A.-C."/>
        </authorList>
    </citation>
    <scope>NUCLEOTIDE SEQUENCE [LARGE SCALE GENOMIC DNA]</scope>
    <source>
        <strain evidence="11 15">78</strain>
    </source>
</reference>
<comment type="function">
    <text evidence="7">Catalyzes the desulfonation of aliphatic sulfonates.</text>
</comment>
<organism evidence="10 14">
    <name type="scientific">Enterobacter hormaechei</name>
    <dbReference type="NCBI Taxonomy" id="158836"/>
    <lineage>
        <taxon>Bacteria</taxon>
        <taxon>Pseudomonadati</taxon>
        <taxon>Pseudomonadota</taxon>
        <taxon>Gammaproteobacteria</taxon>
        <taxon>Enterobacterales</taxon>
        <taxon>Enterobacteriaceae</taxon>
        <taxon>Enterobacter</taxon>
        <taxon>Enterobacter cloacae complex</taxon>
    </lineage>
</organism>
<accession>A0A155E4C0</accession>
<name>A0A155E4C0_9ENTR</name>
<dbReference type="AlphaFoldDB" id="A0A155E4C0"/>
<evidence type="ECO:0000256" key="7">
    <source>
        <dbReference type="HAMAP-Rule" id="MF_01229"/>
    </source>
</evidence>
<accession>A0A155X5L0</accession>
<evidence type="ECO:0000256" key="3">
    <source>
        <dbReference type="ARBA" id="ARBA00022630"/>
    </source>
</evidence>
<dbReference type="Proteomes" id="UP000246375">
    <property type="component" value="Unassembled WGS sequence"/>
</dbReference>
<feature type="domain" description="Luciferase-like" evidence="8">
    <location>
        <begin position="5"/>
        <end position="325"/>
    </location>
</feature>
<evidence type="ECO:0000256" key="1">
    <source>
        <dbReference type="ARBA" id="ARBA00007044"/>
    </source>
</evidence>
<dbReference type="NCBIfam" id="TIGR03565">
    <property type="entry name" value="alk_sulf_monoox"/>
    <property type="match status" value="1"/>
</dbReference>
<comment type="similarity">
    <text evidence="1 7">Belongs to the SsuD family.</text>
</comment>
<comment type="subunit">
    <text evidence="7">Homotetramer.</text>
</comment>
<dbReference type="InterPro" id="IPR019911">
    <property type="entry name" value="Alkanesulphonate_mOase_FMN-dep"/>
</dbReference>
<dbReference type="EC" id="1.14.14.5" evidence="2 7"/>
<evidence type="ECO:0000313" key="14">
    <source>
        <dbReference type="Proteomes" id="UP000229974"/>
    </source>
</evidence>
<dbReference type="GeneID" id="99705217"/>
<dbReference type="NCBIfam" id="NF001939">
    <property type="entry name" value="PRK00719.1"/>
    <property type="match status" value="1"/>
</dbReference>
<keyword evidence="3 7" id="KW-0285">Flavoprotein</keyword>
<dbReference type="InterPro" id="IPR011251">
    <property type="entry name" value="Luciferase-like_dom"/>
</dbReference>
<proteinExistence type="inferred from homology"/>
<dbReference type="Proteomes" id="UP000244004">
    <property type="component" value="Unassembled WGS sequence"/>
</dbReference>
<evidence type="ECO:0000256" key="4">
    <source>
        <dbReference type="ARBA" id="ARBA00022643"/>
    </source>
</evidence>
<evidence type="ECO:0000313" key="10">
    <source>
        <dbReference type="EMBL" id="PJD86031.1"/>
    </source>
</evidence>
<dbReference type="EMBL" id="QHMI01000011">
    <property type="protein sequence ID" value="PXB39578.1"/>
    <property type="molecule type" value="Genomic_DNA"/>
</dbReference>
<dbReference type="InterPro" id="IPR050172">
    <property type="entry name" value="SsuD_RutA_monooxygenase"/>
</dbReference>
<dbReference type="Proteomes" id="UP000229974">
    <property type="component" value="Unassembled WGS sequence"/>
</dbReference>
<dbReference type="CDD" id="cd01094">
    <property type="entry name" value="Alkanesulfonate_monoxygenase"/>
    <property type="match status" value="1"/>
</dbReference>
<evidence type="ECO:0000313" key="16">
    <source>
        <dbReference type="Proteomes" id="UP000246375"/>
    </source>
</evidence>
<evidence type="ECO:0000313" key="13">
    <source>
        <dbReference type="Proteomes" id="UP000076205"/>
    </source>
</evidence>
<dbReference type="EMBL" id="NEEW01000005">
    <property type="protein sequence ID" value="PJD86031.1"/>
    <property type="molecule type" value="Genomic_DNA"/>
</dbReference>
<comment type="caution">
    <text evidence="10">The sequence shown here is derived from an EMBL/GenBank/DDBJ whole genome shotgun (WGS) entry which is preliminary data.</text>
</comment>
<dbReference type="KEGG" id="ehm:AB284_17360"/>
<dbReference type="GO" id="GO:0008726">
    <property type="term" value="F:alkanesulfonate monooxygenase activity"/>
    <property type="evidence" value="ECO:0007669"/>
    <property type="project" value="UniProtKB-UniRule"/>
</dbReference>
<evidence type="ECO:0000259" key="8">
    <source>
        <dbReference type="Pfam" id="PF00296"/>
    </source>
</evidence>
<dbReference type="Pfam" id="PF00296">
    <property type="entry name" value="Bac_luciferase"/>
    <property type="match status" value="1"/>
</dbReference>
<keyword evidence="4 7" id="KW-0288">FMN</keyword>
<protein>
    <recommendedName>
        <fullName evidence="2 7">Alkanesulfonate monooxygenase</fullName>
        <ecNumber evidence="2 7">1.14.14.5</ecNumber>
    </recommendedName>
    <alternativeName>
        <fullName evidence="7">FMNH2-dependent aliphatic sulfonate monooxygenase</fullName>
    </alternativeName>
</protein>
<dbReference type="Proteomes" id="UP000076205">
    <property type="component" value="Unassembled WGS sequence"/>
</dbReference>
<keyword evidence="5 7" id="KW-0560">Oxidoreductase</keyword>
<dbReference type="PANTHER" id="PTHR42847">
    <property type="entry name" value="ALKANESULFONATE MONOOXYGENASE"/>
    <property type="match status" value="1"/>
</dbReference>
<comment type="miscellaneous">
    <text evidence="7">FMNH(2) which is absolutely required for this enzymatic reaction, is provided by SsuE.</text>
</comment>
<reference evidence="12 16" key="4">
    <citation type="submission" date="2018-05" db="EMBL/GenBank/DDBJ databases">
        <title>Evaluation of testing and processing parameters for the GenePOC Carba assay.</title>
        <authorList>
            <person name="Walsh T.R."/>
        </authorList>
    </citation>
    <scope>NUCLEOTIDE SEQUENCE [LARGE SCALE GENOMIC DNA]</scope>
    <source>
        <strain evidence="12 16">PECIMP</strain>
    </source>
</reference>
<dbReference type="OrthoDB" id="9814695at2"/>
<dbReference type="FunFam" id="3.20.20.30:FF:000001">
    <property type="entry name" value="Alkanesulfonate monooxygenase"/>
    <property type="match status" value="1"/>
</dbReference>
<evidence type="ECO:0000256" key="5">
    <source>
        <dbReference type="ARBA" id="ARBA00023002"/>
    </source>
</evidence>